<organism evidence="2 3">
    <name type="scientific">Haloferax larsenii</name>
    <dbReference type="NCBI Taxonomy" id="302484"/>
    <lineage>
        <taxon>Archaea</taxon>
        <taxon>Methanobacteriati</taxon>
        <taxon>Methanobacteriota</taxon>
        <taxon>Stenosarchaea group</taxon>
        <taxon>Halobacteria</taxon>
        <taxon>Halobacteriales</taxon>
        <taxon>Haloferacaceae</taxon>
        <taxon>Haloferax</taxon>
    </lineage>
</organism>
<evidence type="ECO:0000259" key="1">
    <source>
        <dbReference type="Pfam" id="PF13460"/>
    </source>
</evidence>
<gene>
    <name evidence="2" type="ORF">SAMN04488691_103422</name>
</gene>
<dbReference type="InterPro" id="IPR016040">
    <property type="entry name" value="NAD(P)-bd_dom"/>
</dbReference>
<dbReference type="AlphaFoldDB" id="A0A1H7NTW4"/>
<evidence type="ECO:0000313" key="3">
    <source>
        <dbReference type="Proteomes" id="UP000183894"/>
    </source>
</evidence>
<feature type="domain" description="NAD(P)-binding" evidence="1">
    <location>
        <begin position="7"/>
        <end position="196"/>
    </location>
</feature>
<dbReference type="InterPro" id="IPR051606">
    <property type="entry name" value="Polyketide_Oxido-like"/>
</dbReference>
<protein>
    <submittedName>
        <fullName evidence="2">Putative NADH-flavin reductase</fullName>
    </submittedName>
</protein>
<reference evidence="2 3" key="1">
    <citation type="submission" date="2016-10" db="EMBL/GenBank/DDBJ databases">
        <authorList>
            <person name="de Groot N.N."/>
        </authorList>
    </citation>
    <scope>NUCLEOTIDE SEQUENCE [LARGE SCALE GENOMIC DNA]</scope>
    <source>
        <strain evidence="2 3">CDM_5</strain>
    </source>
</reference>
<dbReference type="Gene3D" id="3.40.50.720">
    <property type="entry name" value="NAD(P)-binding Rossmann-like Domain"/>
    <property type="match status" value="1"/>
</dbReference>
<dbReference type="RefSeq" id="WP_074793453.1">
    <property type="nucleotide sequence ID" value="NZ_FOAD01000003.1"/>
</dbReference>
<dbReference type="Proteomes" id="UP000183894">
    <property type="component" value="Unassembled WGS sequence"/>
</dbReference>
<dbReference type="GO" id="GO:0004074">
    <property type="term" value="F:biliverdin reductase [NAD(P)H] activity"/>
    <property type="evidence" value="ECO:0007669"/>
    <property type="project" value="TreeGrafter"/>
</dbReference>
<accession>A0A1H7NTW4</accession>
<dbReference type="OrthoDB" id="358920at2157"/>
<dbReference type="EMBL" id="FOAD01000003">
    <property type="protein sequence ID" value="SEL26468.1"/>
    <property type="molecule type" value="Genomic_DNA"/>
</dbReference>
<evidence type="ECO:0000313" key="2">
    <source>
        <dbReference type="EMBL" id="SEL26468.1"/>
    </source>
</evidence>
<sequence length="198" mass="20908">MRITVFGASGRTGVPFVRQAVARGHDVVAFVRSADRFPVTDESVTVVEGDAYEGTGVRDAVRDADAVVSVLGQTKSGPDDLLTVGGDTVVAAMRDEGVSRYVTLVGAGVRKDGESVSLSGKVMGTLLKVLAGEVLDDATEHVRRVRASDLEWTVVRAPRLTDGDATGAYRHGDIDLGFESIARGDVATFLLDCVEDDL</sequence>
<name>A0A1H7NTW4_HALLR</name>
<dbReference type="GO" id="GO:0042602">
    <property type="term" value="F:riboflavin reductase (NADPH) activity"/>
    <property type="evidence" value="ECO:0007669"/>
    <property type="project" value="TreeGrafter"/>
</dbReference>
<dbReference type="PANTHER" id="PTHR43355:SF2">
    <property type="entry name" value="FLAVIN REDUCTASE (NADPH)"/>
    <property type="match status" value="1"/>
</dbReference>
<proteinExistence type="predicted"/>
<dbReference type="InterPro" id="IPR036291">
    <property type="entry name" value="NAD(P)-bd_dom_sf"/>
</dbReference>
<dbReference type="PANTHER" id="PTHR43355">
    <property type="entry name" value="FLAVIN REDUCTASE (NADPH)"/>
    <property type="match status" value="1"/>
</dbReference>
<dbReference type="SUPFAM" id="SSF51735">
    <property type="entry name" value="NAD(P)-binding Rossmann-fold domains"/>
    <property type="match status" value="1"/>
</dbReference>
<dbReference type="Pfam" id="PF13460">
    <property type="entry name" value="NAD_binding_10"/>
    <property type="match status" value="1"/>
</dbReference>